<dbReference type="PANTHER" id="PTHR11693:SF22">
    <property type="entry name" value="ATP SYNTHASE SUBUNIT GAMMA, MITOCHONDRIAL"/>
    <property type="match status" value="1"/>
</dbReference>
<dbReference type="RefSeq" id="WP_005377005.1">
    <property type="nucleotide sequence ID" value="NZ_CACRUN010000007.1"/>
</dbReference>
<dbReference type="Proteomes" id="UP000277803">
    <property type="component" value="Unassembled WGS sequence"/>
</dbReference>
<accession>A0A133S7E7</accession>
<comment type="similarity">
    <text evidence="3 10">Belongs to the ATPase gamma chain family.</text>
</comment>
<evidence type="ECO:0000256" key="4">
    <source>
        <dbReference type="ARBA" id="ARBA00022448"/>
    </source>
</evidence>
<dbReference type="PRINTS" id="PR00126">
    <property type="entry name" value="ATPASEGAMMA"/>
</dbReference>
<evidence type="ECO:0000313" key="14">
    <source>
        <dbReference type="Proteomes" id="UP000277803"/>
    </source>
</evidence>
<keyword evidence="5 10" id="KW-0375">Hydrogen ion transport</keyword>
<keyword evidence="8 10" id="KW-0139">CF(1)</keyword>
<dbReference type="GO" id="GO:0005524">
    <property type="term" value="F:ATP binding"/>
    <property type="evidence" value="ECO:0007669"/>
    <property type="project" value="UniProtKB-UniRule"/>
</dbReference>
<dbReference type="SUPFAM" id="SSF52943">
    <property type="entry name" value="ATP synthase (F1-ATPase), gamma subunit"/>
    <property type="match status" value="1"/>
</dbReference>
<evidence type="ECO:0000256" key="5">
    <source>
        <dbReference type="ARBA" id="ARBA00022781"/>
    </source>
</evidence>
<evidence type="ECO:0000313" key="12">
    <source>
        <dbReference type="EMBL" id="RJY50415.1"/>
    </source>
</evidence>
<dbReference type="PANTHER" id="PTHR11693">
    <property type="entry name" value="ATP SYNTHASE GAMMA CHAIN"/>
    <property type="match status" value="1"/>
</dbReference>
<proteinExistence type="inferred from homology"/>
<keyword evidence="10" id="KW-1003">Cell membrane</keyword>
<evidence type="ECO:0000256" key="6">
    <source>
        <dbReference type="ARBA" id="ARBA00023065"/>
    </source>
</evidence>
<comment type="caution">
    <text evidence="11">The sequence shown here is derived from an EMBL/GenBank/DDBJ whole genome shotgun (WGS) entry which is preliminary data.</text>
</comment>
<comment type="subcellular location">
    <subcellularLocation>
        <location evidence="10">Cell membrane</location>
        <topology evidence="10">Peripheral membrane protein</topology>
    </subcellularLocation>
    <subcellularLocation>
        <location evidence="2">Membrane</location>
        <topology evidence="2">Peripheral membrane protein</topology>
    </subcellularLocation>
</comment>
<evidence type="ECO:0000256" key="7">
    <source>
        <dbReference type="ARBA" id="ARBA00023136"/>
    </source>
</evidence>
<evidence type="ECO:0000256" key="8">
    <source>
        <dbReference type="ARBA" id="ARBA00023196"/>
    </source>
</evidence>
<comment type="subunit">
    <text evidence="10">F-type ATPases have 2 components, CF(1) - the catalytic core - and CF(0) - the membrane proton channel. CF(1) has five subunits: alpha(3), beta(3), gamma(1), delta(1), epsilon(1). CF(0) has three main subunits: a, b and c.</text>
</comment>
<evidence type="ECO:0000256" key="3">
    <source>
        <dbReference type="ARBA" id="ARBA00007681"/>
    </source>
</evidence>
<evidence type="ECO:0000313" key="13">
    <source>
        <dbReference type="Proteomes" id="UP000070226"/>
    </source>
</evidence>
<organism evidence="11">
    <name type="scientific">Veillonella atypica</name>
    <dbReference type="NCBI Taxonomy" id="39777"/>
    <lineage>
        <taxon>Bacteria</taxon>
        <taxon>Bacillati</taxon>
        <taxon>Bacillota</taxon>
        <taxon>Negativicutes</taxon>
        <taxon>Veillonellales</taxon>
        <taxon>Veillonellaceae</taxon>
        <taxon>Veillonella</taxon>
    </lineage>
</organism>
<dbReference type="Gene3D" id="3.40.1380.10">
    <property type="match status" value="1"/>
</dbReference>
<dbReference type="InterPro" id="IPR035968">
    <property type="entry name" value="ATP_synth_F1_ATPase_gsu"/>
</dbReference>
<dbReference type="GO" id="GO:0045259">
    <property type="term" value="C:proton-transporting ATP synthase complex"/>
    <property type="evidence" value="ECO:0007669"/>
    <property type="project" value="UniProtKB-KW"/>
</dbReference>
<dbReference type="PROSITE" id="PS00153">
    <property type="entry name" value="ATPASE_GAMMA"/>
    <property type="match status" value="1"/>
</dbReference>
<dbReference type="Proteomes" id="UP000070226">
    <property type="component" value="Unassembled WGS sequence"/>
</dbReference>
<evidence type="ECO:0000256" key="2">
    <source>
        <dbReference type="ARBA" id="ARBA00004170"/>
    </source>
</evidence>
<dbReference type="GO" id="GO:0042777">
    <property type="term" value="P:proton motive force-driven plasma membrane ATP synthesis"/>
    <property type="evidence" value="ECO:0007669"/>
    <property type="project" value="UniProtKB-UniRule"/>
</dbReference>
<keyword evidence="12" id="KW-0378">Hydrolase</keyword>
<dbReference type="STRING" id="39777.B7L28_07830"/>
<dbReference type="Gene3D" id="1.10.287.80">
    <property type="entry name" value="ATP synthase, gamma subunit, helix hairpin domain"/>
    <property type="match status" value="1"/>
</dbReference>
<dbReference type="GO" id="GO:0016787">
    <property type="term" value="F:hydrolase activity"/>
    <property type="evidence" value="ECO:0007669"/>
    <property type="project" value="UniProtKB-KW"/>
</dbReference>
<sequence>MASAQDLRKRIKSVTNTQQITKAMKMVASARLRRAQAKADATRPYAEKIGQILRHISTSDLRDYVSPLLESRPVKRTCYIVIGADKGLAGAYSSNVLKLAIEQIGQKTPDEYCLITAGRKPKDSLKSRNYHIDQSYSGFSDKPSYEHARHIMDHALSLYERHEVDEVIMIYTRFVNSMTQIAQAECILPLEQPDDEVKGEEYEFMPDPAAVLDALLPKYLEITVYNGLLQAAASELGARMTAMTSATDNAGDLISSLGLEYNKLRQSSITNEISEIVGGANALQ</sequence>
<dbReference type="CDD" id="cd12151">
    <property type="entry name" value="F1-ATPase_gamma"/>
    <property type="match status" value="1"/>
</dbReference>
<evidence type="ECO:0000256" key="1">
    <source>
        <dbReference type="ARBA" id="ARBA00003456"/>
    </source>
</evidence>
<gene>
    <name evidence="10 12" type="primary">atpG</name>
    <name evidence="12" type="ORF">D2965_06025</name>
    <name evidence="11" type="ORF">HMPREF3233_00097</name>
</gene>
<dbReference type="Pfam" id="PF00231">
    <property type="entry name" value="ATP-synt"/>
    <property type="match status" value="1"/>
</dbReference>
<evidence type="ECO:0000256" key="10">
    <source>
        <dbReference type="HAMAP-Rule" id="MF_00815"/>
    </source>
</evidence>
<dbReference type="AlphaFoldDB" id="A0A133S7E7"/>
<keyword evidence="9 10" id="KW-0066">ATP synthesis</keyword>
<keyword evidence="6 10" id="KW-0406">Ion transport</keyword>
<reference evidence="11 13" key="1">
    <citation type="submission" date="2016-01" db="EMBL/GenBank/DDBJ databases">
        <authorList>
            <person name="Oliw E.H."/>
        </authorList>
    </citation>
    <scope>NUCLEOTIDE SEQUENCE [LARGE SCALE GENOMIC DNA]</scope>
    <source>
        <strain evidence="11 13">CMW7756B</strain>
    </source>
</reference>
<dbReference type="HAMAP" id="MF_00815">
    <property type="entry name" value="ATP_synth_gamma_bact"/>
    <property type="match status" value="1"/>
</dbReference>
<dbReference type="GO" id="GO:0005886">
    <property type="term" value="C:plasma membrane"/>
    <property type="evidence" value="ECO:0007669"/>
    <property type="project" value="UniProtKB-SubCell"/>
</dbReference>
<dbReference type="InterPro" id="IPR023632">
    <property type="entry name" value="ATP_synth_F1_gsu_CS"/>
</dbReference>
<dbReference type="NCBIfam" id="TIGR01146">
    <property type="entry name" value="ATPsyn_F1gamma"/>
    <property type="match status" value="1"/>
</dbReference>
<dbReference type="EMBL" id="LRQT01000002">
    <property type="protein sequence ID" value="KXA65615.1"/>
    <property type="molecule type" value="Genomic_DNA"/>
</dbReference>
<protein>
    <recommendedName>
        <fullName evidence="10">ATP synthase gamma chain</fullName>
    </recommendedName>
    <alternativeName>
        <fullName evidence="10">ATP synthase F1 sector gamma subunit</fullName>
    </alternativeName>
    <alternativeName>
        <fullName evidence="10">F-ATPase gamma subunit</fullName>
    </alternativeName>
</protein>
<dbReference type="EMBL" id="QXZZ01000028">
    <property type="protein sequence ID" value="RJY50415.1"/>
    <property type="molecule type" value="Genomic_DNA"/>
</dbReference>
<keyword evidence="4 10" id="KW-0813">Transport</keyword>
<evidence type="ECO:0000256" key="9">
    <source>
        <dbReference type="ARBA" id="ARBA00023310"/>
    </source>
</evidence>
<dbReference type="GO" id="GO:0046933">
    <property type="term" value="F:proton-transporting ATP synthase activity, rotational mechanism"/>
    <property type="evidence" value="ECO:0007669"/>
    <property type="project" value="UniProtKB-UniRule"/>
</dbReference>
<dbReference type="InterPro" id="IPR000131">
    <property type="entry name" value="ATP_synth_F1_gsu"/>
</dbReference>
<dbReference type="PATRIC" id="fig|39777.7.peg.97"/>
<evidence type="ECO:0000313" key="11">
    <source>
        <dbReference type="EMBL" id="KXA65615.1"/>
    </source>
</evidence>
<reference evidence="12 14" key="2">
    <citation type="submission" date="2018-09" db="EMBL/GenBank/DDBJ databases">
        <title>Genome sequence of Veillonella atypica isolated from periodontal Korean patients.</title>
        <authorList>
            <person name="Lee J.-H."/>
            <person name="Moon J.-H."/>
            <person name="Shin S.-Y."/>
        </authorList>
    </citation>
    <scope>NUCLEOTIDE SEQUENCE [LARGE SCALE GENOMIC DNA]</scope>
    <source>
        <strain evidence="12 14">KHUD_V1</strain>
    </source>
</reference>
<keyword evidence="7 10" id="KW-0472">Membrane</keyword>
<comment type="function">
    <text evidence="1 10">Produces ATP from ADP in the presence of a proton gradient across the membrane. The gamma chain is believed to be important in regulating ATPase activity and the flow of protons through the CF(0) complex.</text>
</comment>
<name>A0A133S7E7_9FIRM</name>